<protein>
    <recommendedName>
        <fullName evidence="4">DDE Tnp4 domain-containing protein</fullName>
    </recommendedName>
</protein>
<evidence type="ECO:0000256" key="2">
    <source>
        <dbReference type="ARBA" id="ARBA00022723"/>
    </source>
</evidence>
<dbReference type="EMBL" id="QUTB01003297">
    <property type="protein sequence ID" value="RHY68737.1"/>
    <property type="molecule type" value="Genomic_DNA"/>
</dbReference>
<name>A0A418C8N6_APHAT</name>
<evidence type="ECO:0000313" key="5">
    <source>
        <dbReference type="EMBL" id="RHY68737.1"/>
    </source>
</evidence>
<accession>A0A418C8N6</accession>
<comment type="caution">
    <text evidence="5">The sequence shown here is derived from an EMBL/GenBank/DDBJ whole genome shotgun (WGS) entry which is preliminary data.</text>
</comment>
<feature type="region of interest" description="Disordered" evidence="3">
    <location>
        <begin position="475"/>
        <end position="508"/>
    </location>
</feature>
<dbReference type="Pfam" id="PF13359">
    <property type="entry name" value="DDE_Tnp_4"/>
    <property type="match status" value="1"/>
</dbReference>
<reference evidence="5 6" key="1">
    <citation type="submission" date="2018-08" db="EMBL/GenBank/DDBJ databases">
        <title>Aphanomyces genome sequencing and annotation.</title>
        <authorList>
            <person name="Minardi D."/>
            <person name="Oidtmann B."/>
            <person name="Van Der Giezen M."/>
            <person name="Studholme D.J."/>
        </authorList>
    </citation>
    <scope>NUCLEOTIDE SEQUENCE [LARGE SCALE GENOMIC DNA]</scope>
    <source>
        <strain evidence="5 6">Si</strain>
    </source>
</reference>
<sequence>MLLKGAHQRHIKRLTMRIHAGLISVVQNAHVYAGEIFMKLFPKGNTGSLKLFLGLFLTTDPLSREPLPLRDVLKQSKHSLVPGLTSAHIRLNLLHVVLAQVLQHVSRRHSHLLTAQVFHLFLVVDPQLDVGLRVPKWCCSFAYARAVSRRYDRAEGIMTLTNSSSSEFNLLWADVRQHILRHWNVGSGRKCAVSARDLLLKHCGNWDIVAQTFRTTVATFEKRVMSFIEVMHPYLLRKYVHGMASKWSMHELAANGTRFEHYPYARYATDVTFQQTNVPVGSYAEKKLYYSGKHHLYGHKVEVSVLPNGLAINCTSYHKGSVSDKAIFDDNLDFHRTNLTKHPSEMEMTDTGGHVEQWAVLVDKGYQGIQHEVRAVLPTKKPSGGFLTFDQQCTNDRIAADRVIVENYFGRLKTLWAVCGDAYRWNRKNYDVLFQTCVAITNVHIRFNPLRAEDGDANIQYVNRLNAIGLKKIKDKKKAQQKYREKRKTSETEIGSDSENDGGTSQLF</sequence>
<evidence type="ECO:0000256" key="3">
    <source>
        <dbReference type="SAM" id="MobiDB-lite"/>
    </source>
</evidence>
<dbReference type="InterPro" id="IPR027806">
    <property type="entry name" value="HARBI1_dom"/>
</dbReference>
<feature type="domain" description="DDE Tnp4" evidence="4">
    <location>
        <begin position="282"/>
        <end position="442"/>
    </location>
</feature>
<dbReference type="GO" id="GO:0046872">
    <property type="term" value="F:metal ion binding"/>
    <property type="evidence" value="ECO:0007669"/>
    <property type="project" value="UniProtKB-KW"/>
</dbReference>
<evidence type="ECO:0000256" key="1">
    <source>
        <dbReference type="ARBA" id="ARBA00001968"/>
    </source>
</evidence>
<keyword evidence="2" id="KW-0479">Metal-binding</keyword>
<dbReference type="VEuPathDB" id="FungiDB:H257_11311"/>
<feature type="compositionally biased region" description="Basic residues" evidence="3">
    <location>
        <begin position="475"/>
        <end position="487"/>
    </location>
</feature>
<evidence type="ECO:0000259" key="4">
    <source>
        <dbReference type="Pfam" id="PF13359"/>
    </source>
</evidence>
<organism evidence="5 6">
    <name type="scientific">Aphanomyces astaci</name>
    <name type="common">Crayfish plague agent</name>
    <dbReference type="NCBI Taxonomy" id="112090"/>
    <lineage>
        <taxon>Eukaryota</taxon>
        <taxon>Sar</taxon>
        <taxon>Stramenopiles</taxon>
        <taxon>Oomycota</taxon>
        <taxon>Saprolegniomycetes</taxon>
        <taxon>Saprolegniales</taxon>
        <taxon>Verrucalvaceae</taxon>
        <taxon>Aphanomyces</taxon>
    </lineage>
</organism>
<gene>
    <name evidence="5" type="ORF">DYB34_009084</name>
</gene>
<evidence type="ECO:0000313" key="6">
    <source>
        <dbReference type="Proteomes" id="UP000283543"/>
    </source>
</evidence>
<comment type="cofactor">
    <cofactor evidence="1">
        <name>a divalent metal cation</name>
        <dbReference type="ChEBI" id="CHEBI:60240"/>
    </cofactor>
</comment>
<dbReference type="AlphaFoldDB" id="A0A418C8N6"/>
<proteinExistence type="predicted"/>
<dbReference type="Proteomes" id="UP000283543">
    <property type="component" value="Unassembled WGS sequence"/>
</dbReference>